<dbReference type="PANTHER" id="PTHR10344:SF1">
    <property type="entry name" value="THYMIDYLATE KINASE"/>
    <property type="match status" value="1"/>
</dbReference>
<evidence type="ECO:0000313" key="11">
    <source>
        <dbReference type="Proteomes" id="UP001497453"/>
    </source>
</evidence>
<evidence type="ECO:0000313" key="10">
    <source>
        <dbReference type="EMBL" id="CAL1715371.1"/>
    </source>
</evidence>
<reference evidence="11" key="1">
    <citation type="submission" date="2024-04" db="EMBL/GenBank/DDBJ databases">
        <authorList>
            <person name="Shaw F."/>
            <person name="Minotto A."/>
        </authorList>
    </citation>
    <scope>NUCLEOTIDE SEQUENCE [LARGE SCALE GENOMIC DNA]</scope>
</reference>
<dbReference type="InterPro" id="IPR027417">
    <property type="entry name" value="P-loop_NTPase"/>
</dbReference>
<proteinExistence type="inferred from homology"/>
<dbReference type="EMBL" id="OZ037951">
    <property type="protein sequence ID" value="CAL1715371.1"/>
    <property type="molecule type" value="Genomic_DNA"/>
</dbReference>
<dbReference type="Proteomes" id="UP001497453">
    <property type="component" value="Chromosome 8"/>
</dbReference>
<name>A0ABP1E5M9_9APHY</name>
<dbReference type="InterPro" id="IPR039430">
    <property type="entry name" value="Thymidylate_kin-like_dom"/>
</dbReference>
<keyword evidence="11" id="KW-1185">Reference proteome</keyword>
<evidence type="ECO:0000256" key="5">
    <source>
        <dbReference type="ARBA" id="ARBA00022727"/>
    </source>
</evidence>
<dbReference type="InterPro" id="IPR018094">
    <property type="entry name" value="Thymidylate_kinase"/>
</dbReference>
<evidence type="ECO:0000256" key="2">
    <source>
        <dbReference type="ARBA" id="ARBA00009776"/>
    </source>
</evidence>
<evidence type="ECO:0000256" key="4">
    <source>
        <dbReference type="ARBA" id="ARBA00022679"/>
    </source>
</evidence>
<dbReference type="Gene3D" id="3.40.50.300">
    <property type="entry name" value="P-loop containing nucleotide triphosphate hydrolases"/>
    <property type="match status" value="1"/>
</dbReference>
<evidence type="ECO:0000256" key="3">
    <source>
        <dbReference type="ARBA" id="ARBA00012980"/>
    </source>
</evidence>
<protein>
    <recommendedName>
        <fullName evidence="3">dTMP kinase</fullName>
        <ecNumber evidence="3">2.7.4.9</ecNumber>
    </recommendedName>
</protein>
<evidence type="ECO:0000256" key="7">
    <source>
        <dbReference type="ARBA" id="ARBA00022777"/>
    </source>
</evidence>
<keyword evidence="4" id="KW-0808">Transferase</keyword>
<dbReference type="SUPFAM" id="SSF52540">
    <property type="entry name" value="P-loop containing nucleoside triphosphate hydrolases"/>
    <property type="match status" value="1"/>
</dbReference>
<evidence type="ECO:0000256" key="1">
    <source>
        <dbReference type="ARBA" id="ARBA00004992"/>
    </source>
</evidence>
<organism evidence="10 11">
    <name type="scientific">Somion occarium</name>
    <dbReference type="NCBI Taxonomy" id="3059160"/>
    <lineage>
        <taxon>Eukaryota</taxon>
        <taxon>Fungi</taxon>
        <taxon>Dikarya</taxon>
        <taxon>Basidiomycota</taxon>
        <taxon>Agaricomycotina</taxon>
        <taxon>Agaricomycetes</taxon>
        <taxon>Polyporales</taxon>
        <taxon>Cerrenaceae</taxon>
        <taxon>Somion</taxon>
    </lineage>
</organism>
<dbReference type="Pfam" id="PF02223">
    <property type="entry name" value="Thymidylate_kin"/>
    <property type="match status" value="1"/>
</dbReference>
<keyword evidence="5" id="KW-0545">Nucleotide biosynthesis</keyword>
<evidence type="ECO:0000259" key="9">
    <source>
        <dbReference type="Pfam" id="PF02223"/>
    </source>
</evidence>
<comment type="pathway">
    <text evidence="1">Pyrimidine metabolism; dTTP biosynthesis.</text>
</comment>
<keyword evidence="8" id="KW-0067">ATP-binding</keyword>
<gene>
    <name evidence="10" type="ORF">GFSPODELE1_LOCUS10193</name>
</gene>
<keyword evidence="7" id="KW-0418">Kinase</keyword>
<dbReference type="PANTHER" id="PTHR10344">
    <property type="entry name" value="THYMIDYLATE KINASE"/>
    <property type="match status" value="1"/>
</dbReference>
<keyword evidence="6" id="KW-0547">Nucleotide-binding</keyword>
<dbReference type="NCBIfam" id="TIGR00041">
    <property type="entry name" value="DTMP_kinase"/>
    <property type="match status" value="1"/>
</dbReference>
<accession>A0ABP1E5M9</accession>
<dbReference type="PROSITE" id="PS01331">
    <property type="entry name" value="THYMIDYLATE_KINASE"/>
    <property type="match status" value="1"/>
</dbReference>
<evidence type="ECO:0000256" key="8">
    <source>
        <dbReference type="ARBA" id="ARBA00022840"/>
    </source>
</evidence>
<feature type="domain" description="Thymidylate kinase-like" evidence="9">
    <location>
        <begin position="10"/>
        <end position="110"/>
    </location>
</feature>
<dbReference type="EC" id="2.7.4.9" evidence="3"/>
<dbReference type="InterPro" id="IPR018095">
    <property type="entry name" value="Thymidylate_kin_CS"/>
</dbReference>
<dbReference type="CDD" id="cd01672">
    <property type="entry name" value="TMPK"/>
    <property type="match status" value="1"/>
</dbReference>
<sequence length="232" mass="25665">MSKRGAFIAIEGLDRSGKSTQASALIKRLEAANVPCKHIKFPDRTTPIGKMIDSYLQSKTELDDHVIHLLFSANRWELASSIVKALEEGTTVVCDRYAFSGIAFSAAKVLPRETTSKDGDSTIPIPTHVLSYEWCRAPEISLPAPDLTFLLEVSPEKAESRGGYGEERIGEEIESSGVGKWVVLDADLDKDEVEQSVWDEVKPFIEHMGVSGPVRKLWDKTREAAMVDALYI</sequence>
<dbReference type="HAMAP" id="MF_00165">
    <property type="entry name" value="Thymidylate_kinase"/>
    <property type="match status" value="1"/>
</dbReference>
<comment type="similarity">
    <text evidence="2">Belongs to the thymidylate kinase family.</text>
</comment>
<evidence type="ECO:0000256" key="6">
    <source>
        <dbReference type="ARBA" id="ARBA00022741"/>
    </source>
</evidence>